<gene>
    <name evidence="1" type="ORF">DICPUDRAFT_159776</name>
</gene>
<dbReference type="RefSeq" id="XP_003294732.1">
    <property type="nucleotide sequence ID" value="XM_003294684.1"/>
</dbReference>
<name>F1A4Y9_DICPU</name>
<sequence length="80" mass="9691">MKSEIELLIKQKEEDHKEITESFQLHTIIFNEKIKELQNKIQYKKNKMCQDVSEIFQKYQLASNELNQISENHARNIQRN</sequence>
<dbReference type="InParanoid" id="F1A4Y9"/>
<organism evidence="1 2">
    <name type="scientific">Dictyostelium purpureum</name>
    <name type="common">Slime mold</name>
    <dbReference type="NCBI Taxonomy" id="5786"/>
    <lineage>
        <taxon>Eukaryota</taxon>
        <taxon>Amoebozoa</taxon>
        <taxon>Evosea</taxon>
        <taxon>Eumycetozoa</taxon>
        <taxon>Dictyostelia</taxon>
        <taxon>Dictyosteliales</taxon>
        <taxon>Dictyosteliaceae</taxon>
        <taxon>Dictyostelium</taxon>
    </lineage>
</organism>
<dbReference type="VEuPathDB" id="AmoebaDB:DICPUDRAFT_159776"/>
<evidence type="ECO:0000313" key="2">
    <source>
        <dbReference type="Proteomes" id="UP000001064"/>
    </source>
</evidence>
<reference evidence="2" key="1">
    <citation type="journal article" date="2011" name="Genome Biol.">
        <title>Comparative genomics of the social amoebae Dictyostelium discoideum and Dictyostelium purpureum.</title>
        <authorList>
            <consortium name="US DOE Joint Genome Institute (JGI-PGF)"/>
            <person name="Sucgang R."/>
            <person name="Kuo A."/>
            <person name="Tian X."/>
            <person name="Salerno W."/>
            <person name="Parikh A."/>
            <person name="Feasley C.L."/>
            <person name="Dalin E."/>
            <person name="Tu H."/>
            <person name="Huang E."/>
            <person name="Barry K."/>
            <person name="Lindquist E."/>
            <person name="Shapiro H."/>
            <person name="Bruce D."/>
            <person name="Schmutz J."/>
            <person name="Salamov A."/>
            <person name="Fey P."/>
            <person name="Gaudet P."/>
            <person name="Anjard C."/>
            <person name="Babu M.M."/>
            <person name="Basu S."/>
            <person name="Bushmanova Y."/>
            <person name="van der Wel H."/>
            <person name="Katoh-Kurasawa M."/>
            <person name="Dinh C."/>
            <person name="Coutinho P.M."/>
            <person name="Saito T."/>
            <person name="Elias M."/>
            <person name="Schaap P."/>
            <person name="Kay R.R."/>
            <person name="Henrissat B."/>
            <person name="Eichinger L."/>
            <person name="Rivero F."/>
            <person name="Putnam N.H."/>
            <person name="West C.M."/>
            <person name="Loomis W.F."/>
            <person name="Chisholm R.L."/>
            <person name="Shaulsky G."/>
            <person name="Strassmann J.E."/>
            <person name="Queller D.C."/>
            <person name="Kuspa A."/>
            <person name="Grigoriev I.V."/>
        </authorList>
    </citation>
    <scope>NUCLEOTIDE SEQUENCE [LARGE SCALE GENOMIC DNA]</scope>
    <source>
        <strain evidence="2">QSDP1</strain>
    </source>
</reference>
<dbReference type="EMBL" id="GL871553">
    <property type="protein sequence ID" value="EGC28742.1"/>
    <property type="molecule type" value="Genomic_DNA"/>
</dbReference>
<dbReference type="Proteomes" id="UP000001064">
    <property type="component" value="Unassembled WGS sequence"/>
</dbReference>
<dbReference type="KEGG" id="dpp:DICPUDRAFT_159776"/>
<accession>F1A4Y9</accession>
<dbReference type="GeneID" id="10510383"/>
<dbReference type="AlphaFoldDB" id="F1A4Y9"/>
<protein>
    <submittedName>
        <fullName evidence="1">Uncharacterized protein</fullName>
    </submittedName>
</protein>
<evidence type="ECO:0000313" key="1">
    <source>
        <dbReference type="EMBL" id="EGC28742.1"/>
    </source>
</evidence>
<keyword evidence="2" id="KW-1185">Reference proteome</keyword>
<proteinExistence type="predicted"/>